<dbReference type="OrthoDB" id="9789605at2"/>
<evidence type="ECO:0000256" key="2">
    <source>
        <dbReference type="ARBA" id="ARBA00023315"/>
    </source>
</evidence>
<evidence type="ECO:0000259" key="3">
    <source>
        <dbReference type="PROSITE" id="PS51186"/>
    </source>
</evidence>
<feature type="domain" description="N-acetyltransferase" evidence="3">
    <location>
        <begin position="2"/>
        <end position="140"/>
    </location>
</feature>
<protein>
    <recommendedName>
        <fullName evidence="3">N-acetyltransferase domain-containing protein</fullName>
    </recommendedName>
</protein>
<dbReference type="PROSITE" id="PS51186">
    <property type="entry name" value="GNAT"/>
    <property type="match status" value="1"/>
</dbReference>
<keyword evidence="5" id="KW-1185">Reference proteome</keyword>
<dbReference type="PANTHER" id="PTHR43800">
    <property type="entry name" value="PEPTIDYL-LYSINE N-ACETYLTRANSFERASE YJAB"/>
    <property type="match status" value="1"/>
</dbReference>
<dbReference type="PANTHER" id="PTHR43800:SF1">
    <property type="entry name" value="PEPTIDYL-LYSINE N-ACETYLTRANSFERASE YJAB"/>
    <property type="match status" value="1"/>
</dbReference>
<dbReference type="EMBL" id="AZDG01000001">
    <property type="protein sequence ID" value="KRK65749.1"/>
    <property type="molecule type" value="Genomic_DNA"/>
</dbReference>
<organism evidence="4 5">
    <name type="scientific">Companilactobacillus tucceti DSM 20183</name>
    <dbReference type="NCBI Taxonomy" id="1423811"/>
    <lineage>
        <taxon>Bacteria</taxon>
        <taxon>Bacillati</taxon>
        <taxon>Bacillota</taxon>
        <taxon>Bacilli</taxon>
        <taxon>Lactobacillales</taxon>
        <taxon>Lactobacillaceae</taxon>
        <taxon>Companilactobacillus</taxon>
    </lineage>
</organism>
<keyword evidence="1" id="KW-0808">Transferase</keyword>
<keyword evidence="2" id="KW-0012">Acyltransferase</keyword>
<reference evidence="4 5" key="1">
    <citation type="journal article" date="2015" name="Genome Announc.">
        <title>Expanding the biotechnology potential of lactobacilli through comparative genomics of 213 strains and associated genera.</title>
        <authorList>
            <person name="Sun Z."/>
            <person name="Harris H.M."/>
            <person name="McCann A."/>
            <person name="Guo C."/>
            <person name="Argimon S."/>
            <person name="Zhang W."/>
            <person name="Yang X."/>
            <person name="Jeffery I.B."/>
            <person name="Cooney J.C."/>
            <person name="Kagawa T.F."/>
            <person name="Liu W."/>
            <person name="Song Y."/>
            <person name="Salvetti E."/>
            <person name="Wrobel A."/>
            <person name="Rasinkangas P."/>
            <person name="Parkhill J."/>
            <person name="Rea M.C."/>
            <person name="O'Sullivan O."/>
            <person name="Ritari J."/>
            <person name="Douillard F.P."/>
            <person name="Paul Ross R."/>
            <person name="Yang R."/>
            <person name="Briner A.E."/>
            <person name="Felis G.E."/>
            <person name="de Vos W.M."/>
            <person name="Barrangou R."/>
            <person name="Klaenhammer T.R."/>
            <person name="Caufield P.W."/>
            <person name="Cui Y."/>
            <person name="Zhang H."/>
            <person name="O'Toole P.W."/>
        </authorList>
    </citation>
    <scope>NUCLEOTIDE SEQUENCE [LARGE SCALE GENOMIC DNA]</scope>
    <source>
        <strain evidence="4 5">DSM 20183</strain>
    </source>
</reference>
<dbReference type="SUPFAM" id="SSF55729">
    <property type="entry name" value="Acyl-CoA N-acyltransferases (Nat)"/>
    <property type="match status" value="1"/>
</dbReference>
<dbReference type="CDD" id="cd04301">
    <property type="entry name" value="NAT_SF"/>
    <property type="match status" value="1"/>
</dbReference>
<evidence type="ECO:0000313" key="4">
    <source>
        <dbReference type="EMBL" id="KRK65749.1"/>
    </source>
</evidence>
<dbReference type="Gene3D" id="3.40.630.30">
    <property type="match status" value="1"/>
</dbReference>
<dbReference type="STRING" id="1423811.FC72_GL000194"/>
<dbReference type="PATRIC" id="fig|1423811.3.peg.194"/>
<dbReference type="RefSeq" id="WP_057763832.1">
    <property type="nucleotide sequence ID" value="NZ_AZDG01000001.1"/>
</dbReference>
<dbReference type="Proteomes" id="UP000050929">
    <property type="component" value="Unassembled WGS sequence"/>
</dbReference>
<accession>A0A0R1J383</accession>
<evidence type="ECO:0000313" key="5">
    <source>
        <dbReference type="Proteomes" id="UP000050929"/>
    </source>
</evidence>
<comment type="caution">
    <text evidence="4">The sequence shown here is derived from an EMBL/GenBank/DDBJ whole genome shotgun (WGS) entry which is preliminary data.</text>
</comment>
<proteinExistence type="predicted"/>
<gene>
    <name evidence="4" type="ORF">FC72_GL000194</name>
</gene>
<dbReference type="AlphaFoldDB" id="A0A0R1J383"/>
<name>A0A0R1J383_9LACO</name>
<sequence length="141" mass="16377">MLTYFPASEKDYSVLTNIWSRSVLATHNFLKAEDKNEIQKMLPEYFKQVDLLKWQLDESIVGFSGTANQELVMLFLDPKYFRKGYGHQILQKLIDDGINKVSVNEQNVGAFNFYKKNGFKMVSRSDLDGDDRPYPILNLQL</sequence>
<dbReference type="InterPro" id="IPR016181">
    <property type="entry name" value="Acyl_CoA_acyltransferase"/>
</dbReference>
<evidence type="ECO:0000256" key="1">
    <source>
        <dbReference type="ARBA" id="ARBA00022679"/>
    </source>
</evidence>
<dbReference type="InterPro" id="IPR000182">
    <property type="entry name" value="GNAT_dom"/>
</dbReference>
<dbReference type="Pfam" id="PF13673">
    <property type="entry name" value="Acetyltransf_10"/>
    <property type="match status" value="1"/>
</dbReference>
<dbReference type="GO" id="GO:0016747">
    <property type="term" value="F:acyltransferase activity, transferring groups other than amino-acyl groups"/>
    <property type="evidence" value="ECO:0007669"/>
    <property type="project" value="InterPro"/>
</dbReference>